<dbReference type="Proteomes" id="UP000031637">
    <property type="component" value="Chromosome"/>
</dbReference>
<dbReference type="KEGG" id="shd:SUTH_01450"/>
<name>W0SDF0_9PROT</name>
<gene>
    <name evidence="3" type="ORF">SUTH_01450</name>
</gene>
<evidence type="ECO:0000313" key="3">
    <source>
        <dbReference type="EMBL" id="BAO29249.1"/>
    </source>
</evidence>
<feature type="domain" description="TauD/TfdA-like" evidence="2">
    <location>
        <begin position="104"/>
        <end position="286"/>
    </location>
</feature>
<evidence type="ECO:0000259" key="2">
    <source>
        <dbReference type="Pfam" id="PF02668"/>
    </source>
</evidence>
<proteinExistence type="predicted"/>
<evidence type="ECO:0000256" key="1">
    <source>
        <dbReference type="ARBA" id="ARBA00023002"/>
    </source>
</evidence>
<dbReference type="EMBL" id="AP012547">
    <property type="protein sequence ID" value="BAO29249.1"/>
    <property type="molecule type" value="Genomic_DNA"/>
</dbReference>
<dbReference type="HOGENOM" id="CLU_952821_0_0_4"/>
<keyword evidence="1" id="KW-0560">Oxidoreductase</keyword>
<dbReference type="Pfam" id="PF02668">
    <property type="entry name" value="TauD"/>
    <property type="match status" value="1"/>
</dbReference>
<dbReference type="Gene3D" id="3.60.130.10">
    <property type="entry name" value="Clavaminate synthase-like"/>
    <property type="match status" value="1"/>
</dbReference>
<sequence length="301" mass="33835">MRHGPFDLDDVASYRQWREQKLDSAPRRIEDILVPLDDPRALRAGERDALLERCATANMAIYTSNTVGDADKEIPRRLGTQLGLHSLDSHWLTDDDAISPISVTGVEQRGERKEFIPYTDKPIRWHTDGYYNLPERTVRGLILHCVQSAESGGENQLLDHEIAYILLRDENPDHIRALSQVDAMIIPPRNDENGEARAAQPGPVFSVDGAGFLHMRYTARTISIEWRNDAATQAAVAALARILAGSTPWTLHGRLEPGMGLVCNNVLHDRSGFVDAPQRHRLLYRARYHERITPWPGCAAN</sequence>
<dbReference type="InterPro" id="IPR003819">
    <property type="entry name" value="TauD/TfdA-like"/>
</dbReference>
<evidence type="ECO:0000313" key="4">
    <source>
        <dbReference type="Proteomes" id="UP000031637"/>
    </source>
</evidence>
<dbReference type="STRING" id="1223802.SUTH_01450"/>
<dbReference type="InterPro" id="IPR042098">
    <property type="entry name" value="TauD-like_sf"/>
</dbReference>
<dbReference type="SUPFAM" id="SSF51197">
    <property type="entry name" value="Clavaminate synthase-like"/>
    <property type="match status" value="1"/>
</dbReference>
<reference evidence="3 4" key="1">
    <citation type="journal article" date="2014" name="Syst. Appl. Microbiol.">
        <title>Complete genomes of freshwater sulfur oxidizers Sulfuricella denitrificans skB26 and Sulfuritalea hydrogenivorans sk43H: genetic insights into the sulfur oxidation pathway of betaproteobacteria.</title>
        <authorList>
            <person name="Watanabe T."/>
            <person name="Kojima H."/>
            <person name="Fukui M."/>
        </authorList>
    </citation>
    <scope>NUCLEOTIDE SEQUENCE [LARGE SCALE GENOMIC DNA]</scope>
    <source>
        <strain evidence="3">DSM22779</strain>
    </source>
</reference>
<dbReference type="AlphaFoldDB" id="W0SDF0"/>
<organism evidence="3 4">
    <name type="scientific">Sulfuritalea hydrogenivorans sk43H</name>
    <dbReference type="NCBI Taxonomy" id="1223802"/>
    <lineage>
        <taxon>Bacteria</taxon>
        <taxon>Pseudomonadati</taxon>
        <taxon>Pseudomonadota</taxon>
        <taxon>Betaproteobacteria</taxon>
        <taxon>Nitrosomonadales</taxon>
        <taxon>Sterolibacteriaceae</taxon>
        <taxon>Sulfuritalea</taxon>
    </lineage>
</organism>
<dbReference type="GO" id="GO:0016706">
    <property type="term" value="F:2-oxoglutarate-dependent dioxygenase activity"/>
    <property type="evidence" value="ECO:0007669"/>
    <property type="project" value="UniProtKB-ARBA"/>
</dbReference>
<protein>
    <recommendedName>
        <fullName evidence="2">TauD/TfdA-like domain-containing protein</fullName>
    </recommendedName>
</protein>
<dbReference type="OrthoDB" id="9770519at2"/>
<keyword evidence="4" id="KW-1185">Reference proteome</keyword>
<dbReference type="RefSeq" id="WP_041098224.1">
    <property type="nucleotide sequence ID" value="NZ_AP012547.1"/>
</dbReference>
<accession>W0SDF0</accession>